<evidence type="ECO:0000313" key="2">
    <source>
        <dbReference type="EMBL" id="KAK8030122.1"/>
    </source>
</evidence>
<dbReference type="Proteomes" id="UP001444661">
    <property type="component" value="Unassembled WGS sequence"/>
</dbReference>
<comment type="caution">
    <text evidence="2">The sequence shown here is derived from an EMBL/GenBank/DDBJ whole genome shotgun (WGS) entry which is preliminary data.</text>
</comment>
<proteinExistence type="predicted"/>
<organism evidence="2 3">
    <name type="scientific">Apiospora rasikravindrae</name>
    <dbReference type="NCBI Taxonomy" id="990691"/>
    <lineage>
        <taxon>Eukaryota</taxon>
        <taxon>Fungi</taxon>
        <taxon>Dikarya</taxon>
        <taxon>Ascomycota</taxon>
        <taxon>Pezizomycotina</taxon>
        <taxon>Sordariomycetes</taxon>
        <taxon>Xylariomycetidae</taxon>
        <taxon>Amphisphaeriales</taxon>
        <taxon>Apiosporaceae</taxon>
        <taxon>Apiospora</taxon>
    </lineage>
</organism>
<evidence type="ECO:0008006" key="4">
    <source>
        <dbReference type="Google" id="ProtNLM"/>
    </source>
</evidence>
<keyword evidence="3" id="KW-1185">Reference proteome</keyword>
<reference evidence="2 3" key="1">
    <citation type="submission" date="2023-01" db="EMBL/GenBank/DDBJ databases">
        <title>Analysis of 21 Apiospora genomes using comparative genomics revels a genus with tremendous synthesis potential of carbohydrate active enzymes and secondary metabolites.</title>
        <authorList>
            <person name="Sorensen T."/>
        </authorList>
    </citation>
    <scope>NUCLEOTIDE SEQUENCE [LARGE SCALE GENOMIC DNA]</scope>
    <source>
        <strain evidence="2 3">CBS 33761</strain>
    </source>
</reference>
<gene>
    <name evidence="2" type="ORF">PG993_011413</name>
</gene>
<evidence type="ECO:0000313" key="3">
    <source>
        <dbReference type="Proteomes" id="UP001444661"/>
    </source>
</evidence>
<feature type="compositionally biased region" description="Low complexity" evidence="1">
    <location>
        <begin position="185"/>
        <end position="196"/>
    </location>
</feature>
<feature type="region of interest" description="Disordered" evidence="1">
    <location>
        <begin position="29"/>
        <end position="84"/>
    </location>
</feature>
<sequence>MRYPKRSAIASALAAVAGTFHTNYARCRAPSGSGKGVRERRSARGGACGWGGEMSGAERPELATASASPRLPTPTPTASSASLQHRDEMRRLCERMRRGFWWLLLRLQSHAHLHAPSLPAPAAPRHHNRHRHRHRHRQKVLPPTVAPGDPGNPTFGGETTVKPHRLLNRPLRLIPASPDRRLHLSPATASVSPSATRPGYTSQSSQEHFRMSRNKQG</sequence>
<name>A0ABR1SE69_9PEZI</name>
<feature type="region of interest" description="Disordered" evidence="1">
    <location>
        <begin position="116"/>
        <end position="217"/>
    </location>
</feature>
<dbReference type="EMBL" id="JAQQWK010000010">
    <property type="protein sequence ID" value="KAK8030122.1"/>
    <property type="molecule type" value="Genomic_DNA"/>
</dbReference>
<feature type="compositionally biased region" description="Basic residues" evidence="1">
    <location>
        <begin position="124"/>
        <end position="139"/>
    </location>
</feature>
<protein>
    <recommendedName>
        <fullName evidence="4">Secreted protein</fullName>
    </recommendedName>
</protein>
<accession>A0ABR1SE69</accession>
<evidence type="ECO:0000256" key="1">
    <source>
        <dbReference type="SAM" id="MobiDB-lite"/>
    </source>
</evidence>